<dbReference type="PANTHER" id="PTHR36715">
    <property type="entry name" value="BNAANNG41370D PROTEIN"/>
    <property type="match status" value="1"/>
</dbReference>
<protein>
    <submittedName>
        <fullName evidence="2">Uncharacterized protein</fullName>
    </submittedName>
</protein>
<evidence type="ECO:0000313" key="2">
    <source>
        <dbReference type="EMBL" id="PPR85186.1"/>
    </source>
</evidence>
<proteinExistence type="predicted"/>
<gene>
    <name evidence="2" type="ORF">GOBAR_AA35505</name>
</gene>
<reference evidence="2 3" key="1">
    <citation type="submission" date="2015-01" db="EMBL/GenBank/DDBJ databases">
        <title>Genome of allotetraploid Gossypium barbadense reveals genomic plasticity and fiber elongation in cotton evolution.</title>
        <authorList>
            <person name="Chen X."/>
            <person name="Liu X."/>
            <person name="Zhao B."/>
            <person name="Zheng H."/>
            <person name="Hu Y."/>
            <person name="Lu G."/>
            <person name="Yang C."/>
            <person name="Chen J."/>
            <person name="Shan C."/>
            <person name="Zhang L."/>
            <person name="Zhou Y."/>
            <person name="Wang L."/>
            <person name="Guo W."/>
            <person name="Bai Y."/>
            <person name="Ruan J."/>
            <person name="Shangguan X."/>
            <person name="Mao Y."/>
            <person name="Jiang J."/>
            <person name="Zhu Y."/>
            <person name="Lei J."/>
            <person name="Kang H."/>
            <person name="Chen S."/>
            <person name="He X."/>
            <person name="Wang R."/>
            <person name="Wang Y."/>
            <person name="Chen J."/>
            <person name="Wang L."/>
            <person name="Yu S."/>
            <person name="Wang B."/>
            <person name="Wei J."/>
            <person name="Song S."/>
            <person name="Lu X."/>
            <person name="Gao Z."/>
            <person name="Gu W."/>
            <person name="Deng X."/>
            <person name="Ma D."/>
            <person name="Wang S."/>
            <person name="Liang W."/>
            <person name="Fang L."/>
            <person name="Cai C."/>
            <person name="Zhu X."/>
            <person name="Zhou B."/>
            <person name="Zhang Y."/>
            <person name="Chen Z."/>
            <person name="Xu S."/>
            <person name="Zhu R."/>
            <person name="Wang S."/>
            <person name="Zhang T."/>
            <person name="Zhao G."/>
        </authorList>
    </citation>
    <scope>NUCLEOTIDE SEQUENCE [LARGE SCALE GENOMIC DNA]</scope>
    <source>
        <strain evidence="3">cv. Xinhai21</strain>
        <tissue evidence="2">Leaf</tissue>
    </source>
</reference>
<dbReference type="EMBL" id="KZ669510">
    <property type="protein sequence ID" value="PPR85186.1"/>
    <property type="molecule type" value="Genomic_DNA"/>
</dbReference>
<dbReference type="AlphaFoldDB" id="A0A2P5W264"/>
<feature type="transmembrane region" description="Helical" evidence="1">
    <location>
        <begin position="41"/>
        <end position="62"/>
    </location>
</feature>
<keyword evidence="1" id="KW-0812">Transmembrane</keyword>
<accession>A0A2P5W264</accession>
<dbReference type="OrthoDB" id="1662399at2759"/>
<name>A0A2P5W264_GOSBA</name>
<sequence length="288" mass="31626">MEVPVINRISDSGITPLNYPPFNSPHHLLSGIQKIYETHSFFKLGALILALIASLSTIINKLKTFIIGFRRHHSLPSQPLLYDTDFDTDTDSSSDDEPEYEELSFTSRTWRQVDEDFRVRESESGHLVGDEWRKSYFTIPNRRSSEELSRGKSVVKLWDNLKFGFGVESKDALNVYDANKGTNAASIFGGKDGFQAISAPLSSPAVIISAGVDSLSGRAAVGAVPAIVAEWRPQQSVEKIAAINADGVEKVYIRGDVTGKMLTPASSPKSGLTIQPDCVIRNDETAYT</sequence>
<dbReference type="Proteomes" id="UP000239757">
    <property type="component" value="Unassembled WGS sequence"/>
</dbReference>
<dbReference type="PANTHER" id="PTHR36715:SF1">
    <property type="entry name" value="PROTEIN, PUTATIVE-RELATED"/>
    <property type="match status" value="1"/>
</dbReference>
<keyword evidence="1" id="KW-0472">Membrane</keyword>
<keyword evidence="1" id="KW-1133">Transmembrane helix</keyword>
<evidence type="ECO:0000256" key="1">
    <source>
        <dbReference type="SAM" id="Phobius"/>
    </source>
</evidence>
<evidence type="ECO:0000313" key="3">
    <source>
        <dbReference type="Proteomes" id="UP000239757"/>
    </source>
</evidence>
<organism evidence="2 3">
    <name type="scientific">Gossypium barbadense</name>
    <name type="common">Sea Island cotton</name>
    <name type="synonym">Hibiscus barbadensis</name>
    <dbReference type="NCBI Taxonomy" id="3634"/>
    <lineage>
        <taxon>Eukaryota</taxon>
        <taxon>Viridiplantae</taxon>
        <taxon>Streptophyta</taxon>
        <taxon>Embryophyta</taxon>
        <taxon>Tracheophyta</taxon>
        <taxon>Spermatophyta</taxon>
        <taxon>Magnoliopsida</taxon>
        <taxon>eudicotyledons</taxon>
        <taxon>Gunneridae</taxon>
        <taxon>Pentapetalae</taxon>
        <taxon>rosids</taxon>
        <taxon>malvids</taxon>
        <taxon>Malvales</taxon>
        <taxon>Malvaceae</taxon>
        <taxon>Malvoideae</taxon>
        <taxon>Gossypium</taxon>
    </lineage>
</organism>